<organism evidence="1">
    <name type="scientific">uncultured bacterium contig00039</name>
    <dbReference type="NCBI Taxonomy" id="1181527"/>
    <lineage>
        <taxon>Bacteria</taxon>
        <taxon>environmental samples</taxon>
    </lineage>
</organism>
<dbReference type="SUPFAM" id="SSF48403">
    <property type="entry name" value="Ankyrin repeat"/>
    <property type="match status" value="1"/>
</dbReference>
<dbReference type="InterPro" id="IPR036770">
    <property type="entry name" value="Ankyrin_rpt-contain_sf"/>
</dbReference>
<evidence type="ECO:0000313" key="1">
    <source>
        <dbReference type="EMBL" id="AGS53798.1"/>
    </source>
</evidence>
<protein>
    <recommendedName>
        <fullName evidence="2">Ankyrin repeat protein</fullName>
    </recommendedName>
</protein>
<name>A0A806K1N6_9BACT</name>
<dbReference type="Gene3D" id="1.25.40.20">
    <property type="entry name" value="Ankyrin repeat-containing domain"/>
    <property type="match status" value="1"/>
</dbReference>
<reference evidence="1" key="1">
    <citation type="submission" date="2012-03" db="EMBL/GenBank/DDBJ databases">
        <title>Functional metagenomics reveals considerable lignocellulase gene clusters in the gut microbiome of a wood-feeding higher termite.</title>
        <authorList>
            <person name="Liu N."/>
        </authorList>
    </citation>
    <scope>NUCLEOTIDE SEQUENCE</scope>
</reference>
<dbReference type="AlphaFoldDB" id="A0A806K1N6"/>
<accession>A0A806K1N6</accession>
<proteinExistence type="predicted"/>
<evidence type="ECO:0008006" key="2">
    <source>
        <dbReference type="Google" id="ProtNLM"/>
    </source>
</evidence>
<sequence length="505" mass="57591">MLLSCGKNSHINKILKNDATEASMNWLTLINRNGINYEWDGSTLLGEAIKAGRVDMVAALIKDKVDVKRPSMYYGRNGVLPLQQAIQSMKIGNNSMYDFLVNTDISSASNEKLTEIAILLIKAGAPIKYENFDSILYALAHGNTSLFNTLLPKYNKEMLDYSYYGKEEYESGYIPLNNISNNEFFEIQKPLLERLMDKGIMFGFYDTFKALEMYLDPESYSYGSDFAYQLLSYIAKQDMISTLKEETYDDYIMNFLYISVLDLALQKSTANPSLYINAIKLFGNKNISVAPYNWGIPRLMYGRGTLTKILDIMIQNIKQEVSNKSYPTGSRPIPFVEWTPAKIVEVISVLNSYNALYHSIINESEQNPLSYFCNAVGTKNLRRETVLPDIDFIEPYYPVFDELHKTGYIAFGKQLPINYENATTAAEYFSTYKEREMVKSPIWGMSNRINYSVLRQELTAASRRGASDANWILEEIDDISAGKRRGLSHWAGEIILGRYRSALPR</sequence>
<dbReference type="EMBL" id="JQ844252">
    <property type="protein sequence ID" value="AGS53798.1"/>
    <property type="molecule type" value="Genomic_DNA"/>
</dbReference>